<evidence type="ECO:0000256" key="7">
    <source>
        <dbReference type="ARBA" id="ARBA00022840"/>
    </source>
</evidence>
<dbReference type="PANTHER" id="PTHR43065">
    <property type="entry name" value="SENSOR HISTIDINE KINASE"/>
    <property type="match status" value="1"/>
</dbReference>
<keyword evidence="6" id="KW-0418">Kinase</keyword>
<keyword evidence="4" id="KW-0808">Transferase</keyword>
<evidence type="ECO:0000256" key="2">
    <source>
        <dbReference type="ARBA" id="ARBA00012438"/>
    </source>
</evidence>
<keyword evidence="11" id="KW-1133">Transmembrane helix</keyword>
<dbReference type="PROSITE" id="PS50109">
    <property type="entry name" value="HIS_KIN"/>
    <property type="match status" value="1"/>
</dbReference>
<keyword evidence="5" id="KW-0547">Nucleotide-binding</keyword>
<dbReference type="Pfam" id="PF00512">
    <property type="entry name" value="HisKA"/>
    <property type="match status" value="1"/>
</dbReference>
<proteinExistence type="predicted"/>
<dbReference type="Pfam" id="PF02518">
    <property type="entry name" value="HATPase_c"/>
    <property type="match status" value="1"/>
</dbReference>
<organism evidence="14 15">
    <name type="scientific">Pseudooceanicola albus</name>
    <dbReference type="NCBI Taxonomy" id="2692189"/>
    <lineage>
        <taxon>Bacteria</taxon>
        <taxon>Pseudomonadati</taxon>
        <taxon>Pseudomonadota</taxon>
        <taxon>Alphaproteobacteria</taxon>
        <taxon>Rhodobacterales</taxon>
        <taxon>Paracoccaceae</taxon>
        <taxon>Pseudooceanicola</taxon>
    </lineage>
</organism>
<evidence type="ECO:0000256" key="1">
    <source>
        <dbReference type="ARBA" id="ARBA00000085"/>
    </source>
</evidence>
<dbReference type="AlphaFoldDB" id="A0A6L7G2V6"/>
<dbReference type="InterPro" id="IPR036890">
    <property type="entry name" value="HATPase_C_sf"/>
</dbReference>
<feature type="domain" description="Histidine kinase" evidence="12">
    <location>
        <begin position="243"/>
        <end position="484"/>
    </location>
</feature>
<keyword evidence="11" id="KW-0472">Membrane</keyword>
<feature type="domain" description="Response regulatory" evidence="13">
    <location>
        <begin position="511"/>
        <end position="625"/>
    </location>
</feature>
<dbReference type="SMART" id="SM00388">
    <property type="entry name" value="HisKA"/>
    <property type="match status" value="1"/>
</dbReference>
<dbReference type="InterPro" id="IPR004358">
    <property type="entry name" value="Sig_transdc_His_kin-like_C"/>
</dbReference>
<dbReference type="InterPro" id="IPR005467">
    <property type="entry name" value="His_kinase_dom"/>
</dbReference>
<dbReference type="SUPFAM" id="SSF47384">
    <property type="entry name" value="Homodimeric domain of signal transducing histidine kinase"/>
    <property type="match status" value="1"/>
</dbReference>
<evidence type="ECO:0000313" key="15">
    <source>
        <dbReference type="Proteomes" id="UP000477911"/>
    </source>
</evidence>
<protein>
    <recommendedName>
        <fullName evidence="2">histidine kinase</fullName>
        <ecNumber evidence="2">2.7.13.3</ecNumber>
    </recommendedName>
</protein>
<dbReference type="Proteomes" id="UP000477911">
    <property type="component" value="Unassembled WGS sequence"/>
</dbReference>
<keyword evidence="7" id="KW-0067">ATP-binding</keyword>
<dbReference type="InterPro" id="IPR003661">
    <property type="entry name" value="HisK_dim/P_dom"/>
</dbReference>
<dbReference type="PANTHER" id="PTHR43065:SF46">
    <property type="entry name" value="C4-DICARBOXYLATE TRANSPORT SENSOR PROTEIN DCTB"/>
    <property type="match status" value="1"/>
</dbReference>
<keyword evidence="8" id="KW-0902">Two-component regulatory system</keyword>
<dbReference type="Gene3D" id="1.10.287.130">
    <property type="match status" value="1"/>
</dbReference>
<dbReference type="SMART" id="SM00387">
    <property type="entry name" value="HATPase_c"/>
    <property type="match status" value="1"/>
</dbReference>
<feature type="transmembrane region" description="Helical" evidence="11">
    <location>
        <begin position="28"/>
        <end position="47"/>
    </location>
</feature>
<gene>
    <name evidence="14" type="ORF">GR170_09310</name>
</gene>
<dbReference type="Pfam" id="PF00072">
    <property type="entry name" value="Response_reg"/>
    <property type="match status" value="1"/>
</dbReference>
<sequence>MRKQFSASPGGYRDTIAQVLNSRFMQPLLIAAAVLCILTIPALNFLVSNRFSEAQIAANQLPTALQQLERNIGYSGFIHNFKNAILRPAEPRYYDLAIEDYESAMVELRTIDRLVEALDRPLDISALENTLEQYRRNIDVARTAAAGGASIPEVDALVRVDDAPARRDLDAIHDQAQAALDDWLRRDRLIARLQILGLTLLLLTIAAVVILILIGTGKARRDRLREAGELKDRINALSQLTAGIAHDVNNLLATIYYAVELALDDKIPDTSARFLESGRRAILRGQALTGRLLAFARPQPGQARSLSVQALFSAAEARLAPDLASGVTLHLAEDPAGLTLFCDQTQMEEALFSLLQNANEAIQRSGKGGRITLTARKSPGLQAFMRTDRDTTRPALGMAMTPSAAKSPVKGLVELIVEDDGPGMSANIRRRAFEPFYTSKADHAGSGLGLAITYGYVQSTGGDMKITSRPGAGTAVHMLLPQGGKIRPAEDTPPEEAFPPEDSSPSHKGNRVLLVEDEATLRDLMRISLENSGYLVRVADDGASALSQLRAGVEFDLLVTDIVMPGPIDGFRLAEHVARMRPGVPILYQTGNTGPDLAARMVVQAPILLKPCSPEDLETAIRTALDLAAQRRADAQD</sequence>
<dbReference type="PROSITE" id="PS50110">
    <property type="entry name" value="RESPONSE_REGULATORY"/>
    <property type="match status" value="1"/>
</dbReference>
<dbReference type="SMART" id="SM00448">
    <property type="entry name" value="REC"/>
    <property type="match status" value="1"/>
</dbReference>
<keyword evidence="11" id="KW-0812">Transmembrane</keyword>
<comment type="catalytic activity">
    <reaction evidence="1">
        <text>ATP + protein L-histidine = ADP + protein N-phospho-L-histidine.</text>
        <dbReference type="EC" id="2.7.13.3"/>
    </reaction>
</comment>
<feature type="region of interest" description="Disordered" evidence="10">
    <location>
        <begin position="484"/>
        <end position="508"/>
    </location>
</feature>
<dbReference type="Gene3D" id="3.40.50.2300">
    <property type="match status" value="1"/>
</dbReference>
<dbReference type="EMBL" id="WUMU01000007">
    <property type="protein sequence ID" value="MXN18032.1"/>
    <property type="molecule type" value="Genomic_DNA"/>
</dbReference>
<evidence type="ECO:0000259" key="13">
    <source>
        <dbReference type="PROSITE" id="PS50110"/>
    </source>
</evidence>
<dbReference type="InterPro" id="IPR011006">
    <property type="entry name" value="CheY-like_superfamily"/>
</dbReference>
<dbReference type="Gene3D" id="3.30.565.10">
    <property type="entry name" value="Histidine kinase-like ATPase, C-terminal domain"/>
    <property type="match status" value="1"/>
</dbReference>
<evidence type="ECO:0000256" key="8">
    <source>
        <dbReference type="ARBA" id="ARBA00023012"/>
    </source>
</evidence>
<dbReference type="GO" id="GO:0005524">
    <property type="term" value="F:ATP binding"/>
    <property type="evidence" value="ECO:0007669"/>
    <property type="project" value="UniProtKB-KW"/>
</dbReference>
<reference evidence="14 15" key="1">
    <citation type="submission" date="2019-12" db="EMBL/GenBank/DDBJ databases">
        <authorList>
            <person name="Li M."/>
        </authorList>
    </citation>
    <scope>NUCLEOTIDE SEQUENCE [LARGE SCALE GENOMIC DNA]</scope>
    <source>
        <strain evidence="14 15">GBMRC 2024</strain>
    </source>
</reference>
<dbReference type="InterPro" id="IPR036097">
    <property type="entry name" value="HisK_dim/P_sf"/>
</dbReference>
<evidence type="ECO:0000256" key="6">
    <source>
        <dbReference type="ARBA" id="ARBA00022777"/>
    </source>
</evidence>
<dbReference type="PRINTS" id="PR00344">
    <property type="entry name" value="BCTRLSENSOR"/>
</dbReference>
<evidence type="ECO:0000259" key="12">
    <source>
        <dbReference type="PROSITE" id="PS50109"/>
    </source>
</evidence>
<dbReference type="InterPro" id="IPR001789">
    <property type="entry name" value="Sig_transdc_resp-reg_receiver"/>
</dbReference>
<dbReference type="EC" id="2.7.13.3" evidence="2"/>
<name>A0A6L7G2V6_9RHOB</name>
<evidence type="ECO:0000313" key="14">
    <source>
        <dbReference type="EMBL" id="MXN18032.1"/>
    </source>
</evidence>
<dbReference type="GO" id="GO:0000155">
    <property type="term" value="F:phosphorelay sensor kinase activity"/>
    <property type="evidence" value="ECO:0007669"/>
    <property type="project" value="InterPro"/>
</dbReference>
<feature type="transmembrane region" description="Helical" evidence="11">
    <location>
        <begin position="195"/>
        <end position="215"/>
    </location>
</feature>
<dbReference type="SUPFAM" id="SSF52172">
    <property type="entry name" value="CheY-like"/>
    <property type="match status" value="1"/>
</dbReference>
<keyword evidence="3 9" id="KW-0597">Phosphoprotein</keyword>
<feature type="modified residue" description="4-aspartylphosphate" evidence="9">
    <location>
        <position position="561"/>
    </location>
</feature>
<comment type="caution">
    <text evidence="14">The sequence shown here is derived from an EMBL/GenBank/DDBJ whole genome shotgun (WGS) entry which is preliminary data.</text>
</comment>
<accession>A0A6L7G2V6</accession>
<dbReference type="SUPFAM" id="SSF55874">
    <property type="entry name" value="ATPase domain of HSP90 chaperone/DNA topoisomerase II/histidine kinase"/>
    <property type="match status" value="1"/>
</dbReference>
<dbReference type="InterPro" id="IPR003594">
    <property type="entry name" value="HATPase_dom"/>
</dbReference>
<evidence type="ECO:0000256" key="11">
    <source>
        <dbReference type="SAM" id="Phobius"/>
    </source>
</evidence>
<evidence type="ECO:0000256" key="9">
    <source>
        <dbReference type="PROSITE-ProRule" id="PRU00169"/>
    </source>
</evidence>
<evidence type="ECO:0000256" key="5">
    <source>
        <dbReference type="ARBA" id="ARBA00022741"/>
    </source>
</evidence>
<evidence type="ECO:0000256" key="10">
    <source>
        <dbReference type="SAM" id="MobiDB-lite"/>
    </source>
</evidence>
<evidence type="ECO:0000256" key="4">
    <source>
        <dbReference type="ARBA" id="ARBA00022679"/>
    </source>
</evidence>
<keyword evidence="15" id="KW-1185">Reference proteome</keyword>
<evidence type="ECO:0000256" key="3">
    <source>
        <dbReference type="ARBA" id="ARBA00022553"/>
    </source>
</evidence>